<keyword evidence="2" id="KW-1185">Reference proteome</keyword>
<evidence type="ECO:0000313" key="2">
    <source>
        <dbReference type="Proteomes" id="UP000324091"/>
    </source>
</evidence>
<dbReference type="Proteomes" id="UP000324091">
    <property type="component" value="Chromosome 3"/>
</dbReference>
<dbReference type="EMBL" id="RHFK02000016">
    <property type="protein sequence ID" value="TWW64201.1"/>
    <property type="molecule type" value="Genomic_DNA"/>
</dbReference>
<protein>
    <recommendedName>
        <fullName evidence="3">Reverse transcriptase domain-containing protein</fullName>
    </recommendedName>
</protein>
<reference evidence="1 2" key="1">
    <citation type="submission" date="2019-04" db="EMBL/GenBank/DDBJ databases">
        <title>Chromosome genome assembly for Takifugu flavidus.</title>
        <authorList>
            <person name="Xiao S."/>
        </authorList>
    </citation>
    <scope>NUCLEOTIDE SEQUENCE [LARGE SCALE GENOMIC DNA]</scope>
    <source>
        <strain evidence="1">HTHZ2018</strain>
        <tissue evidence="1">Muscle</tissue>
    </source>
</reference>
<evidence type="ECO:0008006" key="3">
    <source>
        <dbReference type="Google" id="ProtNLM"/>
    </source>
</evidence>
<accession>A0A5C6NCL2</accession>
<organism evidence="1 2">
    <name type="scientific">Takifugu flavidus</name>
    <name type="common">sansaifugu</name>
    <dbReference type="NCBI Taxonomy" id="433684"/>
    <lineage>
        <taxon>Eukaryota</taxon>
        <taxon>Metazoa</taxon>
        <taxon>Chordata</taxon>
        <taxon>Craniata</taxon>
        <taxon>Vertebrata</taxon>
        <taxon>Euteleostomi</taxon>
        <taxon>Actinopterygii</taxon>
        <taxon>Neopterygii</taxon>
        <taxon>Teleostei</taxon>
        <taxon>Neoteleostei</taxon>
        <taxon>Acanthomorphata</taxon>
        <taxon>Eupercaria</taxon>
        <taxon>Tetraodontiformes</taxon>
        <taxon>Tetradontoidea</taxon>
        <taxon>Tetraodontidae</taxon>
        <taxon>Takifugu</taxon>
    </lineage>
</organism>
<evidence type="ECO:0000313" key="1">
    <source>
        <dbReference type="EMBL" id="TWW64201.1"/>
    </source>
</evidence>
<comment type="caution">
    <text evidence="1">The sequence shown here is derived from an EMBL/GenBank/DDBJ whole genome shotgun (WGS) entry which is preliminary data.</text>
</comment>
<dbReference type="PANTHER" id="PTHR21301:SF10">
    <property type="entry name" value="REVERSE TRANSCRIPTASE DOMAIN-CONTAINING PROTEIN"/>
    <property type="match status" value="1"/>
</dbReference>
<gene>
    <name evidence="1" type="ORF">D4764_03G0012090</name>
</gene>
<proteinExistence type="predicted"/>
<name>A0A5C6NCL2_9TELE</name>
<dbReference type="AlphaFoldDB" id="A0A5C6NCL2"/>
<dbReference type="PANTHER" id="PTHR21301">
    <property type="entry name" value="REVERSE TRANSCRIPTASE"/>
    <property type="match status" value="1"/>
</dbReference>
<sequence length="112" mass="13307">MGKRFAPAYANIYMAEWEEGIFEKCQQQPLIYLRYLDDIWGIWSHSKTDFDDFVETMNQHHTSIKVEATLKDKEVNLILNRNIIVIILVFPFTEKKSFFVLLQECADMCMHL</sequence>